<dbReference type="PaxDb" id="4113-PGSC0003DMT400074173"/>
<keyword evidence="9" id="KW-1185">Reference proteome</keyword>
<evidence type="ECO:0000256" key="5">
    <source>
        <dbReference type="SAM" id="Phobius"/>
    </source>
</evidence>
<dbReference type="Gramene" id="PGSC0003DMT400074173">
    <property type="protein sequence ID" value="PGSC0003DMT400074173"/>
    <property type="gene ID" value="PGSC0003DMG400028828"/>
</dbReference>
<dbReference type="InterPro" id="IPR039542">
    <property type="entry name" value="Erv_N"/>
</dbReference>
<keyword evidence="4 5" id="KW-0472">Membrane</keyword>
<dbReference type="AlphaFoldDB" id="M1CTA5"/>
<evidence type="ECO:0000256" key="1">
    <source>
        <dbReference type="ARBA" id="ARBA00004370"/>
    </source>
</evidence>
<dbReference type="OrthoDB" id="270930at2759"/>
<dbReference type="HOGENOM" id="CLU_034705_1_0_1"/>
<dbReference type="EnsemblPlants" id="PGSC0003DMT400074173">
    <property type="protein sequence ID" value="PGSC0003DMT400074173"/>
    <property type="gene ID" value="PGSC0003DMG400028828"/>
</dbReference>
<feature type="transmembrane region" description="Helical" evidence="5">
    <location>
        <begin position="328"/>
        <end position="349"/>
    </location>
</feature>
<reference evidence="9" key="1">
    <citation type="journal article" date="2011" name="Nature">
        <title>Genome sequence and analysis of the tuber crop potato.</title>
        <authorList>
            <consortium name="The Potato Genome Sequencing Consortium"/>
        </authorList>
    </citation>
    <scope>NUCLEOTIDE SEQUENCE [LARGE SCALE GENOMIC DNA]</scope>
    <source>
        <strain evidence="9">cv. DM1-3 516 R44</strain>
    </source>
</reference>
<dbReference type="eggNOG" id="KOG2667">
    <property type="taxonomic scope" value="Eukaryota"/>
</dbReference>
<evidence type="ECO:0000256" key="2">
    <source>
        <dbReference type="ARBA" id="ARBA00022692"/>
    </source>
</evidence>
<evidence type="ECO:0000313" key="8">
    <source>
        <dbReference type="EnsemblPlants" id="PGSC0003DMT400074173"/>
    </source>
</evidence>
<protein>
    <recommendedName>
        <fullName evidence="10">Endoplasmic reticulum-Golgi intermediate compartment protein</fullName>
    </recommendedName>
</protein>
<sequence length="353" mass="40241">MGVKQALRAIDAFPRAEEHLLQKTKFGAFVSIVGLLIMVTLFLHELSYYLNIYTVHQMSVDSRRGENLPIHINMTFPSLPCDGSQYSLLARLINLFFLVVLSVDAIDMSGKHEVDLDTNIWKLRLNSDGHITGTEYLSDLVEKEHEVHKHDAHKEHHEDSDKIHLQGIDEESQNMIKKVKQALADGEGCRVYGILDVQRVAGNFHLSVHGMNIFVAQMIFEKSTHVNVSHIIHDLSFGPKYPGIHNPLDGTSRILRGSSGTFKYYIKVVPTEYRYISKEVSPTNQFSVTEYFSPIHDFERTWPAVYFLYDLSPITVTIREERRSFLHFITRLCAVLGGTFALTGLPLILRCMI</sequence>
<dbReference type="InterPro" id="IPR045888">
    <property type="entry name" value="Erv"/>
</dbReference>
<feature type="domain" description="Endoplasmic reticulum vesicle transporter N-terminal" evidence="7">
    <location>
        <begin position="7"/>
        <end position="82"/>
    </location>
</feature>
<dbReference type="ExpressionAtlas" id="M1CTA5">
    <property type="expression patterns" value="baseline"/>
</dbReference>
<evidence type="ECO:0000256" key="3">
    <source>
        <dbReference type="ARBA" id="ARBA00022989"/>
    </source>
</evidence>
<proteinExistence type="predicted"/>
<evidence type="ECO:0000259" key="6">
    <source>
        <dbReference type="Pfam" id="PF07970"/>
    </source>
</evidence>
<dbReference type="GO" id="GO:0005783">
    <property type="term" value="C:endoplasmic reticulum"/>
    <property type="evidence" value="ECO:0000318"/>
    <property type="project" value="GO_Central"/>
</dbReference>
<reference evidence="8" key="2">
    <citation type="submission" date="2015-06" db="UniProtKB">
        <authorList>
            <consortium name="EnsemblPlants"/>
        </authorList>
    </citation>
    <scope>IDENTIFICATION</scope>
    <source>
        <strain evidence="8">DM1-3 516 R44</strain>
    </source>
</reference>
<feature type="domain" description="Endoplasmic reticulum vesicle transporter C-terminal" evidence="6">
    <location>
        <begin position="173"/>
        <end position="344"/>
    </location>
</feature>
<gene>
    <name evidence="8" type="primary">LOC102600051</name>
</gene>
<dbReference type="OMA" id="RAPCDFL"/>
<accession>M1CTA5</accession>
<dbReference type="GO" id="GO:0030134">
    <property type="term" value="C:COPII-coated ER to Golgi transport vesicle"/>
    <property type="evidence" value="ECO:0000318"/>
    <property type="project" value="GO_Central"/>
</dbReference>
<dbReference type="GO" id="GO:0016020">
    <property type="term" value="C:membrane"/>
    <property type="evidence" value="ECO:0007669"/>
    <property type="project" value="UniProtKB-SubCell"/>
</dbReference>
<name>M1CTA5_SOLTU</name>
<evidence type="ECO:0000259" key="7">
    <source>
        <dbReference type="Pfam" id="PF13850"/>
    </source>
</evidence>
<dbReference type="Proteomes" id="UP000011115">
    <property type="component" value="Unassembled WGS sequence"/>
</dbReference>
<dbReference type="PANTHER" id="PTHR10984:SF63">
    <property type="entry name" value="ENDOPLASMIC RETICULUM-GOLGI INTERMEDIATE COMPARTMENT PROTEIN 3-LIKE"/>
    <property type="match status" value="1"/>
</dbReference>
<evidence type="ECO:0000313" key="9">
    <source>
        <dbReference type="Proteomes" id="UP000011115"/>
    </source>
</evidence>
<dbReference type="STRING" id="4113.M1CTA5"/>
<evidence type="ECO:0008006" key="10">
    <source>
        <dbReference type="Google" id="ProtNLM"/>
    </source>
</evidence>
<dbReference type="Pfam" id="PF13850">
    <property type="entry name" value="ERGIC_N"/>
    <property type="match status" value="1"/>
</dbReference>
<dbReference type="PANTHER" id="PTHR10984">
    <property type="entry name" value="ENDOPLASMIC RETICULUM-GOLGI INTERMEDIATE COMPARTMENT PROTEIN"/>
    <property type="match status" value="1"/>
</dbReference>
<dbReference type="InParanoid" id="M1CTA5"/>
<evidence type="ECO:0000256" key="4">
    <source>
        <dbReference type="ARBA" id="ARBA00023136"/>
    </source>
</evidence>
<dbReference type="InterPro" id="IPR012936">
    <property type="entry name" value="Erv_C"/>
</dbReference>
<feature type="transmembrane region" description="Helical" evidence="5">
    <location>
        <begin position="26"/>
        <end position="44"/>
    </location>
</feature>
<comment type="subcellular location">
    <subcellularLocation>
        <location evidence="1">Membrane</location>
    </subcellularLocation>
</comment>
<keyword evidence="2 5" id="KW-0812">Transmembrane</keyword>
<organism evidence="8 9">
    <name type="scientific">Solanum tuberosum</name>
    <name type="common">Potato</name>
    <dbReference type="NCBI Taxonomy" id="4113"/>
    <lineage>
        <taxon>Eukaryota</taxon>
        <taxon>Viridiplantae</taxon>
        <taxon>Streptophyta</taxon>
        <taxon>Embryophyta</taxon>
        <taxon>Tracheophyta</taxon>
        <taxon>Spermatophyta</taxon>
        <taxon>Magnoliopsida</taxon>
        <taxon>eudicotyledons</taxon>
        <taxon>Gunneridae</taxon>
        <taxon>Pentapetalae</taxon>
        <taxon>asterids</taxon>
        <taxon>lamiids</taxon>
        <taxon>Solanales</taxon>
        <taxon>Solanaceae</taxon>
        <taxon>Solanoideae</taxon>
        <taxon>Solaneae</taxon>
        <taxon>Solanum</taxon>
    </lineage>
</organism>
<dbReference type="Pfam" id="PF07970">
    <property type="entry name" value="COPIIcoated_ERV"/>
    <property type="match status" value="1"/>
</dbReference>
<keyword evidence="3 5" id="KW-1133">Transmembrane helix</keyword>